<proteinExistence type="predicted"/>
<evidence type="ECO:0000313" key="1">
    <source>
        <dbReference type="EMBL" id="PWN62872.1"/>
    </source>
</evidence>
<sequence length="108" mass="12809">MRIFFDDDFQILICEICAKTFVKFVFQTVNPKNPDENITGILIGYSLKISMQLPASYDRLRYFEVNFTVKIKGFLKNKKKNIGMRKTSGILCFYHLLIRNNRRMLFIN</sequence>
<reference evidence="1 2" key="1">
    <citation type="submission" date="2018-04" db="EMBL/GenBank/DDBJ databases">
        <title>Chryseobacterium oncorhynchi 701B-08T from rainbow trout, and Chryseobacterium viscerum 687B-08T from diseased fish.</title>
        <authorList>
            <person name="Jeong J.-J."/>
            <person name="Lee Y.J."/>
            <person name="Pathiraja D."/>
            <person name="Park B."/>
            <person name="Choi I.-G."/>
            <person name="Kim K.D."/>
        </authorList>
    </citation>
    <scope>NUCLEOTIDE SEQUENCE [LARGE SCALE GENOMIC DNA]</scope>
    <source>
        <strain evidence="1 2">687B-08</strain>
    </source>
</reference>
<organism evidence="1 2">
    <name type="scientific">Chryseobacterium viscerum</name>
    <dbReference type="NCBI Taxonomy" id="1037377"/>
    <lineage>
        <taxon>Bacteria</taxon>
        <taxon>Pseudomonadati</taxon>
        <taxon>Bacteroidota</taxon>
        <taxon>Flavobacteriia</taxon>
        <taxon>Flavobacteriales</taxon>
        <taxon>Weeksellaceae</taxon>
        <taxon>Chryseobacterium group</taxon>
        <taxon>Chryseobacterium</taxon>
    </lineage>
</organism>
<evidence type="ECO:0000313" key="2">
    <source>
        <dbReference type="Proteomes" id="UP000236413"/>
    </source>
</evidence>
<name>A0A316WN70_9FLAO</name>
<dbReference type="EMBL" id="PPEG02000003">
    <property type="protein sequence ID" value="PWN62872.1"/>
    <property type="molecule type" value="Genomic_DNA"/>
</dbReference>
<accession>A0A316WN70</accession>
<comment type="caution">
    <text evidence="1">The sequence shown here is derived from an EMBL/GenBank/DDBJ whole genome shotgun (WGS) entry which is preliminary data.</text>
</comment>
<gene>
    <name evidence="1" type="ORF">C1634_008850</name>
</gene>
<protein>
    <submittedName>
        <fullName evidence="1">Uncharacterized protein</fullName>
    </submittedName>
</protein>
<dbReference type="AlphaFoldDB" id="A0A316WN70"/>
<dbReference type="Proteomes" id="UP000236413">
    <property type="component" value="Unassembled WGS sequence"/>
</dbReference>